<name>A0A6I3SI24_HELMO</name>
<dbReference type="RefSeq" id="WP_155475445.1">
    <property type="nucleotide sequence ID" value="NZ_WNKU01000003.1"/>
</dbReference>
<dbReference type="EMBL" id="WNKU01000003">
    <property type="protein sequence ID" value="MTV48347.1"/>
    <property type="molecule type" value="Genomic_DNA"/>
</dbReference>
<evidence type="ECO:0000313" key="1">
    <source>
        <dbReference type="EMBL" id="MTV48347.1"/>
    </source>
</evidence>
<sequence>MIGINYAQVEQLFLEKGIDDDKLLSAGEVKEIVKEIILINNAAIEKKLADAMARIFGIPLNPEH</sequence>
<keyword evidence="2" id="KW-1185">Reference proteome</keyword>
<gene>
    <name evidence="1" type="ORF">GJ688_05030</name>
</gene>
<accession>A0A6I3SI24</accession>
<dbReference type="Proteomes" id="UP000430670">
    <property type="component" value="Unassembled WGS sequence"/>
</dbReference>
<protein>
    <submittedName>
        <fullName evidence="1">Uncharacterized protein</fullName>
    </submittedName>
</protein>
<proteinExistence type="predicted"/>
<evidence type="ECO:0000313" key="2">
    <source>
        <dbReference type="Proteomes" id="UP000430670"/>
    </source>
</evidence>
<comment type="caution">
    <text evidence="1">The sequence shown here is derived from an EMBL/GenBank/DDBJ whole genome shotgun (WGS) entry which is preliminary data.</text>
</comment>
<reference evidence="1 2" key="1">
    <citation type="submission" date="2019-11" db="EMBL/GenBank/DDBJ databases">
        <title>Whole-genome sequence of a the green, strictly anaerobic photosynthetic bacterium Heliobacillus mobilis DSM 6151.</title>
        <authorList>
            <person name="Kyndt J.A."/>
            <person name="Meyer T.E."/>
        </authorList>
    </citation>
    <scope>NUCLEOTIDE SEQUENCE [LARGE SCALE GENOMIC DNA]</scope>
    <source>
        <strain evidence="1 2">DSM 6151</strain>
    </source>
</reference>
<organism evidence="1 2">
    <name type="scientific">Heliobacterium mobile</name>
    <name type="common">Heliobacillus mobilis</name>
    <dbReference type="NCBI Taxonomy" id="28064"/>
    <lineage>
        <taxon>Bacteria</taxon>
        <taxon>Bacillati</taxon>
        <taxon>Bacillota</taxon>
        <taxon>Clostridia</taxon>
        <taxon>Eubacteriales</taxon>
        <taxon>Heliobacteriaceae</taxon>
        <taxon>Heliobacterium</taxon>
    </lineage>
</organism>
<dbReference type="AlphaFoldDB" id="A0A6I3SI24"/>